<dbReference type="KEGG" id="soa:G3M56_007430"/>
<evidence type="ECO:0000313" key="1">
    <source>
        <dbReference type="EMBL" id="QQL43736.1"/>
    </source>
</evidence>
<keyword evidence="2" id="KW-1185">Reference proteome</keyword>
<dbReference type="AlphaFoldDB" id="A0A7T7JB98"/>
<dbReference type="EMBL" id="CP066776">
    <property type="protein sequence ID" value="QQL43736.1"/>
    <property type="molecule type" value="Genomic_DNA"/>
</dbReference>
<protein>
    <submittedName>
        <fullName evidence="1">DUF932 domain-containing protein</fullName>
    </submittedName>
</protein>
<dbReference type="RefSeq" id="WP_235203311.1">
    <property type="nucleotide sequence ID" value="NZ_CP066776.1"/>
</dbReference>
<name>A0A7T7JB98_9BACT</name>
<proteinExistence type="predicted"/>
<reference evidence="1 2" key="1">
    <citation type="submission" date="2020-12" db="EMBL/GenBank/DDBJ databases">
        <title>Sulforoseuscoccus oceanibium gen. nov., sp. nov., a representative of the phylum Verrucomicrobia with special cytoplasmic membrane, and proposal of Sulforoseuscoccusaceae fam. nov.</title>
        <authorList>
            <person name="Xi F."/>
        </authorList>
    </citation>
    <scope>NUCLEOTIDE SEQUENCE [LARGE SCALE GENOMIC DNA]</scope>
    <source>
        <strain evidence="1 2">T37</strain>
    </source>
</reference>
<dbReference type="Proteomes" id="UP000475117">
    <property type="component" value="Chromosome"/>
</dbReference>
<accession>A0A7T7JB98</accession>
<gene>
    <name evidence="1" type="ORF">G3M56_007430</name>
</gene>
<sequence>MMFQALTTKAPGRRAARRGMLLHCGAKNVSREQVFDTPTPAPTSTWYPLAHRSLIGEVEDQLEAAGFVIEAESHALGHEGMRYFGVFEVNVPGRPAQEHGWVVGIRNSHDKTYPAGLVAGSHVLCCDNLAFTGEVRISRKHTKFAVRDLRHLTARAVGQLGDRFHHLDDRIQAYRGCRLSTTAVHDLVIKAIDCRAITPTQVPHVLQEWRQPSHDEFLPRNAWSLFNAFTEVHKGLNPQMMIARGQALHGLFDRVAGLS</sequence>
<organism evidence="1 2">
    <name type="scientific">Sulfuriroseicoccus oceanibius</name>
    <dbReference type="NCBI Taxonomy" id="2707525"/>
    <lineage>
        <taxon>Bacteria</taxon>
        <taxon>Pseudomonadati</taxon>
        <taxon>Verrucomicrobiota</taxon>
        <taxon>Verrucomicrobiia</taxon>
        <taxon>Verrucomicrobiales</taxon>
        <taxon>Verrucomicrobiaceae</taxon>
        <taxon>Sulfuriroseicoccus</taxon>
    </lineage>
</organism>
<evidence type="ECO:0000313" key="2">
    <source>
        <dbReference type="Proteomes" id="UP000475117"/>
    </source>
</evidence>